<feature type="region of interest" description="Disordered" evidence="1">
    <location>
        <begin position="82"/>
        <end position="171"/>
    </location>
</feature>
<accession>A0A6J4QT05</accession>
<feature type="non-terminal residue" evidence="2">
    <location>
        <position position="208"/>
    </location>
</feature>
<dbReference type="EMBL" id="CADCVD010000088">
    <property type="protein sequence ID" value="CAA9446513.1"/>
    <property type="molecule type" value="Genomic_DNA"/>
</dbReference>
<evidence type="ECO:0000313" key="2">
    <source>
        <dbReference type="EMBL" id="CAA9446513.1"/>
    </source>
</evidence>
<proteinExistence type="predicted"/>
<dbReference type="AlphaFoldDB" id="A0A6J4QT05"/>
<feature type="compositionally biased region" description="Basic and acidic residues" evidence="1">
    <location>
        <begin position="114"/>
        <end position="144"/>
    </location>
</feature>
<organism evidence="2">
    <name type="scientific">uncultured Rubrobacteraceae bacterium</name>
    <dbReference type="NCBI Taxonomy" id="349277"/>
    <lineage>
        <taxon>Bacteria</taxon>
        <taxon>Bacillati</taxon>
        <taxon>Actinomycetota</taxon>
        <taxon>Rubrobacteria</taxon>
        <taxon>Rubrobacterales</taxon>
        <taxon>Rubrobacteraceae</taxon>
        <taxon>environmental samples</taxon>
    </lineage>
</organism>
<name>A0A6J4QT05_9ACTN</name>
<feature type="region of interest" description="Disordered" evidence="1">
    <location>
        <begin position="27"/>
        <end position="60"/>
    </location>
</feature>
<feature type="non-terminal residue" evidence="2">
    <location>
        <position position="1"/>
    </location>
</feature>
<gene>
    <name evidence="2" type="ORF">AVDCRST_MAG37-1880</name>
</gene>
<reference evidence="2" key="1">
    <citation type="submission" date="2020-02" db="EMBL/GenBank/DDBJ databases">
        <authorList>
            <person name="Meier V. D."/>
        </authorList>
    </citation>
    <scope>NUCLEOTIDE SEQUENCE</scope>
    <source>
        <strain evidence="2">AVDCRST_MAG37</strain>
    </source>
</reference>
<protein>
    <submittedName>
        <fullName evidence="2">Uncharacterized protein</fullName>
    </submittedName>
</protein>
<evidence type="ECO:0000256" key="1">
    <source>
        <dbReference type="SAM" id="MobiDB-lite"/>
    </source>
</evidence>
<sequence>ERPASRPRSMDHRRRLLLRLRWYSRPGRHGEHASAGPHGDNPASGRVSGRAGPPLVLPGARMDDGGGGWLLGSPLLPGTLVRRSTSQAAGQKVRPVRVRERGRLGQGEQALRAARPEGHPDRSPHSGRGHPDLHTGRPLPDADPRMVPVLYRPRQRHMERGAHRPRLVSGLPMDAGERVRLDHRVRDPDRIDLGDRLVRVASAEEVQL</sequence>